<dbReference type="RefSeq" id="WP_341724153.1">
    <property type="nucleotide sequence ID" value="NZ_JBBWWT010000001.1"/>
</dbReference>
<evidence type="ECO:0000313" key="6">
    <source>
        <dbReference type="EMBL" id="MEL1262954.1"/>
    </source>
</evidence>
<dbReference type="EMBL" id="JBBWWT010000001">
    <property type="protein sequence ID" value="MEL1262954.1"/>
    <property type="molecule type" value="Genomic_DNA"/>
</dbReference>
<dbReference type="Proteomes" id="UP001459204">
    <property type="component" value="Unassembled WGS sequence"/>
</dbReference>
<dbReference type="PANTHER" id="PTHR30537:SF1">
    <property type="entry name" value="HTH-TYPE TRANSCRIPTIONAL REGULATOR PGRR"/>
    <property type="match status" value="1"/>
</dbReference>
<protein>
    <submittedName>
        <fullName evidence="6">LysR family transcriptional regulator</fullName>
    </submittedName>
</protein>
<dbReference type="PROSITE" id="PS50931">
    <property type="entry name" value="HTH_LYSR"/>
    <property type="match status" value="1"/>
</dbReference>
<evidence type="ECO:0000313" key="7">
    <source>
        <dbReference type="Proteomes" id="UP001459204"/>
    </source>
</evidence>
<evidence type="ECO:0000256" key="2">
    <source>
        <dbReference type="ARBA" id="ARBA00023015"/>
    </source>
</evidence>
<dbReference type="SUPFAM" id="SSF46785">
    <property type="entry name" value="Winged helix' DNA-binding domain"/>
    <property type="match status" value="1"/>
</dbReference>
<evidence type="ECO:0000256" key="4">
    <source>
        <dbReference type="ARBA" id="ARBA00023163"/>
    </source>
</evidence>
<dbReference type="InterPro" id="IPR000847">
    <property type="entry name" value="LysR_HTH_N"/>
</dbReference>
<proteinExistence type="inferred from homology"/>
<dbReference type="Gene3D" id="1.10.10.10">
    <property type="entry name" value="Winged helix-like DNA-binding domain superfamily/Winged helix DNA-binding domain"/>
    <property type="match status" value="1"/>
</dbReference>
<comment type="similarity">
    <text evidence="1">Belongs to the LysR transcriptional regulatory family.</text>
</comment>
<keyword evidence="2" id="KW-0805">Transcription regulation</keyword>
<comment type="caution">
    <text evidence="6">The sequence shown here is derived from an EMBL/GenBank/DDBJ whole genome shotgun (WGS) entry which is preliminary data.</text>
</comment>
<accession>A0ABU9IWB2</accession>
<keyword evidence="7" id="KW-1185">Reference proteome</keyword>
<keyword evidence="3" id="KW-0238">DNA-binding</keyword>
<keyword evidence="4" id="KW-0804">Transcription</keyword>
<dbReference type="InterPro" id="IPR005119">
    <property type="entry name" value="LysR_subst-bd"/>
</dbReference>
<feature type="domain" description="HTH lysR-type" evidence="5">
    <location>
        <begin position="5"/>
        <end position="62"/>
    </location>
</feature>
<dbReference type="SUPFAM" id="SSF53850">
    <property type="entry name" value="Periplasmic binding protein-like II"/>
    <property type="match status" value="1"/>
</dbReference>
<dbReference type="PANTHER" id="PTHR30537">
    <property type="entry name" value="HTH-TYPE TRANSCRIPTIONAL REGULATOR"/>
    <property type="match status" value="1"/>
</dbReference>
<gene>
    <name evidence="6" type="ORF">AAD027_01010</name>
</gene>
<organism evidence="6 7">
    <name type="scientific">Pseudoxanthomonas putridarboris</name>
    <dbReference type="NCBI Taxonomy" id="752605"/>
    <lineage>
        <taxon>Bacteria</taxon>
        <taxon>Pseudomonadati</taxon>
        <taxon>Pseudomonadota</taxon>
        <taxon>Gammaproteobacteria</taxon>
        <taxon>Lysobacterales</taxon>
        <taxon>Lysobacteraceae</taxon>
        <taxon>Pseudoxanthomonas</taxon>
    </lineage>
</organism>
<dbReference type="CDD" id="cd08474">
    <property type="entry name" value="PBP2_CrgA_like_5"/>
    <property type="match status" value="1"/>
</dbReference>
<reference evidence="6 7" key="1">
    <citation type="submission" date="2024-04" db="EMBL/GenBank/DDBJ databases">
        <title>Draft genome sequence of Pseudoxanthomonas putridarboris WD12.</title>
        <authorList>
            <person name="Oh J."/>
        </authorList>
    </citation>
    <scope>NUCLEOTIDE SEQUENCE [LARGE SCALE GENOMIC DNA]</scope>
    <source>
        <strain evidence="6 7">WD12</strain>
    </source>
</reference>
<dbReference type="Pfam" id="PF03466">
    <property type="entry name" value="LysR_substrate"/>
    <property type="match status" value="1"/>
</dbReference>
<dbReference type="InterPro" id="IPR058163">
    <property type="entry name" value="LysR-type_TF_proteobact-type"/>
</dbReference>
<evidence type="ECO:0000256" key="1">
    <source>
        <dbReference type="ARBA" id="ARBA00009437"/>
    </source>
</evidence>
<dbReference type="InterPro" id="IPR036390">
    <property type="entry name" value="WH_DNA-bd_sf"/>
</dbReference>
<evidence type="ECO:0000256" key="3">
    <source>
        <dbReference type="ARBA" id="ARBA00023125"/>
    </source>
</evidence>
<sequence>MSSPDNLSHLAAFAAVARHGSFRKAGAELALSTSAISYAIRGLEERLGVSLFNRTTRSVALTEAGRRLLERLRPALRDVSDALEEMNNFRTAPAGLLRINTSRAACHLLVAPLMPRFLAAYPEIQLEIVEDDGLVDIVGGGFDVGIRFEETVPEDMVAVPIGPTQRVAMVGAPAYFARHPVPLHPDDLAVHDCIRFRFPSGRVYKWELEKEGVALELDVRGRLTVGTMDLWVRAALDGVGLAFVLEDYVGDLVREGRLVRVLEEWCPRFPGFMLYYPRQRQMPSALRAFIDLVRATRDADSPPL</sequence>
<dbReference type="Pfam" id="PF00126">
    <property type="entry name" value="HTH_1"/>
    <property type="match status" value="1"/>
</dbReference>
<dbReference type="Gene3D" id="3.40.190.290">
    <property type="match status" value="1"/>
</dbReference>
<name>A0ABU9IWB2_9GAMM</name>
<dbReference type="InterPro" id="IPR036388">
    <property type="entry name" value="WH-like_DNA-bd_sf"/>
</dbReference>
<evidence type="ECO:0000259" key="5">
    <source>
        <dbReference type="PROSITE" id="PS50931"/>
    </source>
</evidence>